<name>A0ACD0NWA0_9BASI</name>
<sequence length="657" mass="75312">MRKHHDLKSQHPERTRVKVNRSNSFADYGTFPEGEIVNDVFEGEVCLDPEMWSIFRNQNRSYGFQPDPLIQLLDIESQSIYFQRKTLLCAYEEGPGNSTSLQVLHRDIAKRRIGILFASVKEETTDVIVHGVARQLKKGFRRKFLTFPASLLAWVTREVLERSTRPCMQWNHICKVLGDFKPPHREACLSRMISSVSKFDPWLDSSQIISPRQPEQQSFVIWVSQTRIGKRHKKLRMNGVPPGVGTDKRDSELPGRGASDEMVEDDVKLIPIRVERRRKLLNLTILISITNLCLHSVFPKIFLRRLLSLFTLGDIERNFCLVKEEMDLLSDYHRFYLQPRSKLLSTRFRDFSPEAEVEATLKALHAAESLERIRMDERIVTLNRSAFAAIRSPQRIDADEALPRREEVIAREMGKPLSFHKPMTTGHGMWEEEDEEDPQMQLAFRDDPLHPPRKWKDSKPSRFNRVLRRFPSIQETLSFNHQPSSIEMGLEKPSLNSQDSGMDNLIVTPGLTLLSGSTSCQQGLTDLESETREAQTTQPHPHPIFVRTKSQQSGGDGVGRKRRRFSFRSSLSSRSSGKEKFTDQVERARSGSIQEMRTRERPNEVDLSESARECRVLLDGPLRDGIPQVNQGSRSRGGGRASLPRASVIKVVNDLTR</sequence>
<dbReference type="EMBL" id="KZ819974">
    <property type="protein sequence ID" value="PWN50061.1"/>
    <property type="molecule type" value="Genomic_DNA"/>
</dbReference>
<reference evidence="1 2" key="1">
    <citation type="journal article" date="2018" name="Mol. Biol. Evol.">
        <title>Broad Genomic Sampling Reveals a Smut Pathogenic Ancestry of the Fungal Clade Ustilaginomycotina.</title>
        <authorList>
            <person name="Kijpornyongpan T."/>
            <person name="Mondo S.J."/>
            <person name="Barry K."/>
            <person name="Sandor L."/>
            <person name="Lee J."/>
            <person name="Lipzen A."/>
            <person name="Pangilinan J."/>
            <person name="LaButti K."/>
            <person name="Hainaut M."/>
            <person name="Henrissat B."/>
            <person name="Grigoriev I.V."/>
            <person name="Spatafora J.W."/>
            <person name="Aime M.C."/>
        </authorList>
    </citation>
    <scope>NUCLEOTIDE SEQUENCE [LARGE SCALE GENOMIC DNA]</scope>
    <source>
        <strain evidence="1 2">SA 807</strain>
    </source>
</reference>
<proteinExistence type="predicted"/>
<organism evidence="1 2">
    <name type="scientific">Violaceomyces palustris</name>
    <dbReference type="NCBI Taxonomy" id="1673888"/>
    <lineage>
        <taxon>Eukaryota</taxon>
        <taxon>Fungi</taxon>
        <taxon>Dikarya</taxon>
        <taxon>Basidiomycota</taxon>
        <taxon>Ustilaginomycotina</taxon>
        <taxon>Ustilaginomycetes</taxon>
        <taxon>Violaceomycetales</taxon>
        <taxon>Violaceomycetaceae</taxon>
        <taxon>Violaceomyces</taxon>
    </lineage>
</organism>
<keyword evidence="2" id="KW-1185">Reference proteome</keyword>
<protein>
    <submittedName>
        <fullName evidence="1">Uncharacterized protein</fullName>
    </submittedName>
</protein>
<evidence type="ECO:0000313" key="1">
    <source>
        <dbReference type="EMBL" id="PWN50061.1"/>
    </source>
</evidence>
<dbReference type="Proteomes" id="UP000245626">
    <property type="component" value="Unassembled WGS sequence"/>
</dbReference>
<accession>A0ACD0NWA0</accession>
<gene>
    <name evidence="1" type="ORF">IE53DRAFT_362670</name>
</gene>
<evidence type="ECO:0000313" key="2">
    <source>
        <dbReference type="Proteomes" id="UP000245626"/>
    </source>
</evidence>